<reference evidence="1" key="2">
    <citation type="journal article" date="2015" name="Data Brief">
        <title>Shoot transcriptome of the giant reed, Arundo donax.</title>
        <authorList>
            <person name="Barrero R.A."/>
            <person name="Guerrero F.D."/>
            <person name="Moolhuijzen P."/>
            <person name="Goolsby J.A."/>
            <person name="Tidwell J."/>
            <person name="Bellgard S.E."/>
            <person name="Bellgard M.I."/>
        </authorList>
    </citation>
    <scope>NUCLEOTIDE SEQUENCE</scope>
    <source>
        <tissue evidence="1">Shoot tissue taken approximately 20 cm above the soil surface</tissue>
    </source>
</reference>
<sequence length="43" mass="4809">MYTKDFVESGLVQLDKGMEERIKAASLKGNVLHYVRLIAQGAK</sequence>
<organism evidence="1">
    <name type="scientific">Arundo donax</name>
    <name type="common">Giant reed</name>
    <name type="synonym">Donax arundinaceus</name>
    <dbReference type="NCBI Taxonomy" id="35708"/>
    <lineage>
        <taxon>Eukaryota</taxon>
        <taxon>Viridiplantae</taxon>
        <taxon>Streptophyta</taxon>
        <taxon>Embryophyta</taxon>
        <taxon>Tracheophyta</taxon>
        <taxon>Spermatophyta</taxon>
        <taxon>Magnoliopsida</taxon>
        <taxon>Liliopsida</taxon>
        <taxon>Poales</taxon>
        <taxon>Poaceae</taxon>
        <taxon>PACMAD clade</taxon>
        <taxon>Arundinoideae</taxon>
        <taxon>Arundineae</taxon>
        <taxon>Arundo</taxon>
    </lineage>
</organism>
<reference evidence="1" key="1">
    <citation type="submission" date="2014-09" db="EMBL/GenBank/DDBJ databases">
        <authorList>
            <person name="Magalhaes I.L.F."/>
            <person name="Oliveira U."/>
            <person name="Santos F.R."/>
            <person name="Vidigal T.H.D.A."/>
            <person name="Brescovit A.D."/>
            <person name="Santos A.J."/>
        </authorList>
    </citation>
    <scope>NUCLEOTIDE SEQUENCE</scope>
    <source>
        <tissue evidence="1">Shoot tissue taken approximately 20 cm above the soil surface</tissue>
    </source>
</reference>
<accession>A0A0A9GZV4</accession>
<dbReference type="AlphaFoldDB" id="A0A0A9GZV4"/>
<dbReference type="EMBL" id="GBRH01168817">
    <property type="protein sequence ID" value="JAE29079.1"/>
    <property type="molecule type" value="Transcribed_RNA"/>
</dbReference>
<evidence type="ECO:0000313" key="1">
    <source>
        <dbReference type="EMBL" id="JAE29079.1"/>
    </source>
</evidence>
<protein>
    <submittedName>
        <fullName evidence="1">Uncharacterized protein</fullName>
    </submittedName>
</protein>
<name>A0A0A9GZV4_ARUDO</name>
<proteinExistence type="predicted"/>